<dbReference type="Proteomes" id="UP000004688">
    <property type="component" value="Chromosome"/>
</dbReference>
<dbReference type="InterPro" id="IPR019888">
    <property type="entry name" value="Tscrpt_reg_AsnC-like"/>
</dbReference>
<dbReference type="PANTHER" id="PTHR30154">
    <property type="entry name" value="LEUCINE-RESPONSIVE REGULATORY PROTEIN"/>
    <property type="match status" value="1"/>
</dbReference>
<dbReference type="GO" id="GO:0005829">
    <property type="term" value="C:cytosol"/>
    <property type="evidence" value="ECO:0007669"/>
    <property type="project" value="TreeGrafter"/>
</dbReference>
<reference evidence="6 7" key="1">
    <citation type="journal article" date="2013" name="PLoS ONE">
        <title>Poles Apart: Arctic and Antarctic Octadecabacter strains Share High Genome Plasticity and a New Type of Xanthorhodopsin.</title>
        <authorList>
            <person name="Vollmers J."/>
            <person name="Voget S."/>
            <person name="Dietrich S."/>
            <person name="Gollnow K."/>
            <person name="Smits M."/>
            <person name="Meyer K."/>
            <person name="Brinkhoff T."/>
            <person name="Simon M."/>
            <person name="Daniel R."/>
        </authorList>
    </citation>
    <scope>NUCLEOTIDE SEQUENCE [LARGE SCALE GENOMIC DNA]</scope>
    <source>
        <strain evidence="6 7">238</strain>
    </source>
</reference>
<dbReference type="InterPro" id="IPR036388">
    <property type="entry name" value="WH-like_DNA-bd_sf"/>
</dbReference>
<evidence type="ECO:0000256" key="3">
    <source>
        <dbReference type="ARBA" id="ARBA00023163"/>
    </source>
</evidence>
<evidence type="ECO:0000256" key="1">
    <source>
        <dbReference type="ARBA" id="ARBA00023015"/>
    </source>
</evidence>
<dbReference type="Gene3D" id="3.30.70.920">
    <property type="match status" value="1"/>
</dbReference>
<dbReference type="Pfam" id="PF13412">
    <property type="entry name" value="HTH_24"/>
    <property type="match status" value="1"/>
</dbReference>
<dbReference type="AlphaFoldDB" id="M9RFA7"/>
<dbReference type="Pfam" id="PF01037">
    <property type="entry name" value="AsnC_trans_reg"/>
    <property type="match status" value="1"/>
</dbReference>
<keyword evidence="3" id="KW-0804">Transcription</keyword>
<dbReference type="KEGG" id="oar:OA238_c06450"/>
<keyword evidence="4" id="KW-1133">Transmembrane helix</keyword>
<dbReference type="PROSITE" id="PS50956">
    <property type="entry name" value="HTH_ASNC_2"/>
    <property type="match status" value="1"/>
</dbReference>
<dbReference type="STRING" id="391616.OA238_c06450"/>
<name>M9RFA7_9RHOB</name>
<keyword evidence="4" id="KW-0472">Membrane</keyword>
<keyword evidence="4" id="KW-0812">Transmembrane</keyword>
<feature type="domain" description="HTH asnC-type" evidence="5">
    <location>
        <begin position="43"/>
        <end position="104"/>
    </location>
</feature>
<dbReference type="InterPro" id="IPR011008">
    <property type="entry name" value="Dimeric_a/b-barrel"/>
</dbReference>
<dbReference type="InterPro" id="IPR036390">
    <property type="entry name" value="WH_DNA-bd_sf"/>
</dbReference>
<accession>M9RFA7</accession>
<sequence length="192" mass="21939">MLRLELAFLWLTLERDTRPVLFHFFAKMNFLCINCTIYGYFMLDDLDRRLLRQLQAEPTLTAAELGQQAGVSALKATRRLGRLIERGILKGQHAVIDWRALGYVVAVSLRITLDKTHARALDEFLDAARGIAEVTEIQTFLGRVDVRLCVIARDMAHYQQIYRNQILALPHMADIEALMTVATLRDDESLPL</sequence>
<feature type="transmembrane region" description="Helical" evidence="4">
    <location>
        <begin position="20"/>
        <end position="43"/>
    </location>
</feature>
<dbReference type="InterPro" id="IPR019887">
    <property type="entry name" value="Tscrpt_reg_AsnC/Lrp_C"/>
</dbReference>
<dbReference type="HOGENOM" id="CLU_091233_0_2_5"/>
<dbReference type="GO" id="GO:0043200">
    <property type="term" value="P:response to amino acid"/>
    <property type="evidence" value="ECO:0007669"/>
    <property type="project" value="TreeGrafter"/>
</dbReference>
<evidence type="ECO:0000313" key="7">
    <source>
        <dbReference type="Proteomes" id="UP000004688"/>
    </source>
</evidence>
<evidence type="ECO:0000256" key="4">
    <source>
        <dbReference type="SAM" id="Phobius"/>
    </source>
</evidence>
<dbReference type="GO" id="GO:0043565">
    <property type="term" value="F:sequence-specific DNA binding"/>
    <property type="evidence" value="ECO:0007669"/>
    <property type="project" value="InterPro"/>
</dbReference>
<dbReference type="EMBL" id="CP003742">
    <property type="protein sequence ID" value="AGI70872.1"/>
    <property type="molecule type" value="Genomic_DNA"/>
</dbReference>
<proteinExistence type="predicted"/>
<keyword evidence="1" id="KW-0805">Transcription regulation</keyword>
<dbReference type="SUPFAM" id="SSF46785">
    <property type="entry name" value="Winged helix' DNA-binding domain"/>
    <property type="match status" value="1"/>
</dbReference>
<evidence type="ECO:0000259" key="5">
    <source>
        <dbReference type="PROSITE" id="PS50956"/>
    </source>
</evidence>
<dbReference type="SMART" id="SM00344">
    <property type="entry name" value="HTH_ASNC"/>
    <property type="match status" value="1"/>
</dbReference>
<evidence type="ECO:0000256" key="2">
    <source>
        <dbReference type="ARBA" id="ARBA00023125"/>
    </source>
</evidence>
<dbReference type="Gene3D" id="1.10.10.10">
    <property type="entry name" value="Winged helix-like DNA-binding domain superfamily/Winged helix DNA-binding domain"/>
    <property type="match status" value="1"/>
</dbReference>
<dbReference type="PANTHER" id="PTHR30154:SF34">
    <property type="entry name" value="TRANSCRIPTIONAL REGULATOR AZLB"/>
    <property type="match status" value="1"/>
</dbReference>
<evidence type="ECO:0000313" key="6">
    <source>
        <dbReference type="EMBL" id="AGI70872.1"/>
    </source>
</evidence>
<dbReference type="InterPro" id="IPR000485">
    <property type="entry name" value="AsnC-type_HTH_dom"/>
</dbReference>
<dbReference type="eggNOG" id="COG1522">
    <property type="taxonomic scope" value="Bacteria"/>
</dbReference>
<protein>
    <submittedName>
        <fullName evidence="6">Putative AsnC family transcriptional regulator</fullName>
    </submittedName>
</protein>
<keyword evidence="7" id="KW-1185">Reference proteome</keyword>
<dbReference type="PRINTS" id="PR00033">
    <property type="entry name" value="HTHASNC"/>
</dbReference>
<dbReference type="SUPFAM" id="SSF54909">
    <property type="entry name" value="Dimeric alpha+beta barrel"/>
    <property type="match status" value="1"/>
</dbReference>
<keyword evidence="2" id="KW-0238">DNA-binding</keyword>
<gene>
    <name evidence="6" type="ORF">OA238_c06450</name>
</gene>
<organism evidence="6 7">
    <name type="scientific">Octadecabacter arcticus 238</name>
    <dbReference type="NCBI Taxonomy" id="391616"/>
    <lineage>
        <taxon>Bacteria</taxon>
        <taxon>Pseudomonadati</taxon>
        <taxon>Pseudomonadota</taxon>
        <taxon>Alphaproteobacteria</taxon>
        <taxon>Rhodobacterales</taxon>
        <taxon>Roseobacteraceae</taxon>
        <taxon>Octadecabacter</taxon>
    </lineage>
</organism>